<evidence type="ECO:0000313" key="8">
    <source>
        <dbReference type="Proteomes" id="UP000516305"/>
    </source>
</evidence>
<dbReference type="PANTHER" id="PTHR30213">
    <property type="entry name" value="INNER MEMBRANE PROTEIN YHJD"/>
    <property type="match status" value="1"/>
</dbReference>
<feature type="transmembrane region" description="Helical" evidence="6">
    <location>
        <begin position="56"/>
        <end position="78"/>
    </location>
</feature>
<accession>A0A7H0VGC7</accession>
<comment type="subcellular location">
    <subcellularLocation>
        <location evidence="1">Cell membrane</location>
        <topology evidence="1">Multi-pass membrane protein</topology>
    </subcellularLocation>
</comment>
<sequence length="319" mass="36461">MWKWFKEQWRWLNKKVARYTKRITLPLFDGLSLYDVSKFFFRGIIKGSVTSRAGSIAYSFFLALFPGIIFFFTLIPFFPVDSLETEVFKVFQRILPPDTFDAVQSTIADVLNHKRGGLLSVGFFLAMLFSTNGINAIISNFNQTIHKIEERSLWQQLLVSLGLTVVITVNFLVGIIVIIFSSDVLNGLLDFFGLEAISSFAVELVRYLLLVFLIFIGIVLIYNFAPSGKRKWRFFSPGAILATVLILVTSYLFSFYVANFNQYNTLYGSIGTLMVIMLWIYVNALVLIIGFELNASIASLKLERFEEEQKELMEEPKKA</sequence>
<evidence type="ECO:0000256" key="5">
    <source>
        <dbReference type="ARBA" id="ARBA00023136"/>
    </source>
</evidence>
<keyword evidence="2" id="KW-1003">Cell membrane</keyword>
<dbReference type="EMBL" id="CP060139">
    <property type="protein sequence ID" value="QNR24775.1"/>
    <property type="molecule type" value="Genomic_DNA"/>
</dbReference>
<evidence type="ECO:0000256" key="6">
    <source>
        <dbReference type="SAM" id="Phobius"/>
    </source>
</evidence>
<evidence type="ECO:0000256" key="3">
    <source>
        <dbReference type="ARBA" id="ARBA00022692"/>
    </source>
</evidence>
<keyword evidence="4 6" id="KW-1133">Transmembrane helix</keyword>
<keyword evidence="8" id="KW-1185">Reference proteome</keyword>
<organism evidence="7 8">
    <name type="scientific">Croceimicrobium hydrocarbonivorans</name>
    <dbReference type="NCBI Taxonomy" id="2761580"/>
    <lineage>
        <taxon>Bacteria</taxon>
        <taxon>Pseudomonadati</taxon>
        <taxon>Bacteroidota</taxon>
        <taxon>Flavobacteriia</taxon>
        <taxon>Flavobacteriales</taxon>
        <taxon>Owenweeksiaceae</taxon>
        <taxon>Croceimicrobium</taxon>
    </lineage>
</organism>
<evidence type="ECO:0000256" key="2">
    <source>
        <dbReference type="ARBA" id="ARBA00022475"/>
    </source>
</evidence>
<dbReference type="PANTHER" id="PTHR30213:SF0">
    <property type="entry name" value="UPF0761 MEMBRANE PROTEIN YIHY"/>
    <property type="match status" value="1"/>
</dbReference>
<proteinExistence type="predicted"/>
<name>A0A7H0VGC7_9FLAO</name>
<feature type="transmembrane region" description="Helical" evidence="6">
    <location>
        <begin position="158"/>
        <end position="180"/>
    </location>
</feature>
<gene>
    <name evidence="7" type="ORF">H4K34_02715</name>
</gene>
<dbReference type="GO" id="GO:0005886">
    <property type="term" value="C:plasma membrane"/>
    <property type="evidence" value="ECO:0007669"/>
    <property type="project" value="UniProtKB-SubCell"/>
</dbReference>
<evidence type="ECO:0000256" key="1">
    <source>
        <dbReference type="ARBA" id="ARBA00004651"/>
    </source>
</evidence>
<dbReference type="Proteomes" id="UP000516305">
    <property type="component" value="Chromosome"/>
</dbReference>
<keyword evidence="3 6" id="KW-0812">Transmembrane</keyword>
<evidence type="ECO:0000313" key="7">
    <source>
        <dbReference type="EMBL" id="QNR24775.1"/>
    </source>
</evidence>
<keyword evidence="5 6" id="KW-0472">Membrane</keyword>
<dbReference type="Pfam" id="PF03631">
    <property type="entry name" value="Virul_fac_BrkB"/>
    <property type="match status" value="1"/>
</dbReference>
<dbReference type="RefSeq" id="WP_210759301.1">
    <property type="nucleotide sequence ID" value="NZ_CP060139.1"/>
</dbReference>
<dbReference type="InterPro" id="IPR017039">
    <property type="entry name" value="Virul_fac_BrkB"/>
</dbReference>
<dbReference type="KEGG" id="chyd:H4K34_02715"/>
<feature type="transmembrane region" description="Helical" evidence="6">
    <location>
        <begin position="234"/>
        <end position="258"/>
    </location>
</feature>
<dbReference type="AlphaFoldDB" id="A0A7H0VGC7"/>
<reference evidence="7 8" key="1">
    <citation type="submission" date="2020-08" db="EMBL/GenBank/DDBJ databases">
        <title>Croceimicrobium hydrocarbonivorans gen. nov., sp. nov., a novel marine bacterium isolated from a bacterial consortium that degrades polyethylene terephthalate.</title>
        <authorList>
            <person name="Liu R."/>
        </authorList>
    </citation>
    <scope>NUCLEOTIDE SEQUENCE [LARGE SCALE GENOMIC DNA]</scope>
    <source>
        <strain evidence="7 8">A20-9</strain>
    </source>
</reference>
<feature type="transmembrane region" description="Helical" evidence="6">
    <location>
        <begin position="200"/>
        <end position="222"/>
    </location>
</feature>
<dbReference type="NCBIfam" id="TIGR00765">
    <property type="entry name" value="yihY_not_rbn"/>
    <property type="match status" value="1"/>
</dbReference>
<feature type="transmembrane region" description="Helical" evidence="6">
    <location>
        <begin position="118"/>
        <end position="138"/>
    </location>
</feature>
<protein>
    <submittedName>
        <fullName evidence="7">YihY/virulence factor BrkB family protein</fullName>
    </submittedName>
</protein>
<dbReference type="PIRSF" id="PIRSF035875">
    <property type="entry name" value="RNase_BN"/>
    <property type="match status" value="1"/>
</dbReference>
<feature type="transmembrane region" description="Helical" evidence="6">
    <location>
        <begin position="270"/>
        <end position="291"/>
    </location>
</feature>
<evidence type="ECO:0000256" key="4">
    <source>
        <dbReference type="ARBA" id="ARBA00022989"/>
    </source>
</evidence>